<proteinExistence type="predicted"/>
<protein>
    <submittedName>
        <fullName evidence="1">Uncharacterized protein</fullName>
    </submittedName>
</protein>
<gene>
    <name evidence="1" type="ORF">FGO68_gene15176</name>
</gene>
<dbReference type="Proteomes" id="UP000785679">
    <property type="component" value="Unassembled WGS sequence"/>
</dbReference>
<keyword evidence="2" id="KW-1185">Reference proteome</keyword>
<accession>A0A8J8NF84</accession>
<comment type="caution">
    <text evidence="1">The sequence shown here is derived from an EMBL/GenBank/DDBJ whole genome shotgun (WGS) entry which is preliminary data.</text>
</comment>
<name>A0A8J8NF84_HALGN</name>
<organism evidence="1 2">
    <name type="scientific">Halteria grandinella</name>
    <dbReference type="NCBI Taxonomy" id="5974"/>
    <lineage>
        <taxon>Eukaryota</taxon>
        <taxon>Sar</taxon>
        <taxon>Alveolata</taxon>
        <taxon>Ciliophora</taxon>
        <taxon>Intramacronucleata</taxon>
        <taxon>Spirotrichea</taxon>
        <taxon>Stichotrichia</taxon>
        <taxon>Sporadotrichida</taxon>
        <taxon>Halteriidae</taxon>
        <taxon>Halteria</taxon>
    </lineage>
</organism>
<sequence length="72" mass="8657">MPMHLGWNQPPQSPSHWNMRMPYLQGVQHMQQRFLFFLWFAKRNIKGLEKQKGEKFGSCPSKILRIQQVVLF</sequence>
<evidence type="ECO:0000313" key="2">
    <source>
        <dbReference type="Proteomes" id="UP000785679"/>
    </source>
</evidence>
<reference evidence="1" key="1">
    <citation type="submission" date="2019-06" db="EMBL/GenBank/DDBJ databases">
        <authorList>
            <person name="Zheng W."/>
        </authorList>
    </citation>
    <scope>NUCLEOTIDE SEQUENCE</scope>
    <source>
        <strain evidence="1">QDHG01</strain>
    </source>
</reference>
<dbReference type="AlphaFoldDB" id="A0A8J8NF84"/>
<evidence type="ECO:0000313" key="1">
    <source>
        <dbReference type="EMBL" id="TNV73981.1"/>
    </source>
</evidence>
<dbReference type="EMBL" id="RRYP01017724">
    <property type="protein sequence ID" value="TNV73981.1"/>
    <property type="molecule type" value="Genomic_DNA"/>
</dbReference>